<accession>A0AB73T3K5</accession>
<evidence type="ECO:0000313" key="2">
    <source>
        <dbReference type="EMBL" id="PWJ75494.1"/>
    </source>
</evidence>
<dbReference type="InterPro" id="IPR038475">
    <property type="entry name" value="RecG_C_sf"/>
</dbReference>
<organism evidence="2 3">
    <name type="scientific">Murimonas intestini</name>
    <dbReference type="NCBI Taxonomy" id="1337051"/>
    <lineage>
        <taxon>Bacteria</taxon>
        <taxon>Bacillati</taxon>
        <taxon>Bacillota</taxon>
        <taxon>Clostridia</taxon>
        <taxon>Lachnospirales</taxon>
        <taxon>Lachnospiraceae</taxon>
        <taxon>Murimonas</taxon>
    </lineage>
</organism>
<comment type="caution">
    <text evidence="2">The sequence shown here is derived from an EMBL/GenBank/DDBJ whole genome shotgun (WGS) entry which is preliminary data.</text>
</comment>
<keyword evidence="2" id="KW-0347">Helicase</keyword>
<sequence>MQYESGCIEYKSQMIDDIYKEVIAFANTDGGVIYIGIDDKGNLTGIDNVDETYTRLTNEIRDAIAPDVTMFVRYVLQDNKVIQIEVGEGSYKPYYLKSKGMKPNGVYVRQGASSVQASPDQIRRMIKDSDGDVFEEMRTAQQELSFEEAERTFKRYKVDFSEAKYIALGLRNIHDDQYTNLAMILSDQCQHTTKIAVFGDDANITFKDAKEFGGSIFKQLDDSYAYLTLCNRTAATFKGLERVELSDYPEDALREALLNALVHRDYSYSGSIIINVNDSCIEFISIGGLLPGLSADDIRNGISQPRNRKLAEIFHRLRLIESYGIGIRKIYALYKDCAVQPRIEVTTNTFKLVLPNMNASGSVAESVPETAEKAPVVVTPQMKTVMDYLAEYGEMTDEDLQELLNIKKTRAYLLARQMSECGLIDIIGRGAAKKYKLK</sequence>
<proteinExistence type="predicted"/>
<dbReference type="Gene3D" id="3.30.950.30">
    <property type="entry name" value="Schlafen, AAA domain"/>
    <property type="match status" value="1"/>
</dbReference>
<dbReference type="Proteomes" id="UP000245412">
    <property type="component" value="Unassembled WGS sequence"/>
</dbReference>
<dbReference type="RefSeq" id="WP_109626438.1">
    <property type="nucleotide sequence ID" value="NZ_JANKBI010000004.1"/>
</dbReference>
<dbReference type="Pfam" id="PF13749">
    <property type="entry name" value="HATPase_c_4"/>
    <property type="match status" value="1"/>
</dbReference>
<evidence type="ECO:0000313" key="3">
    <source>
        <dbReference type="Proteomes" id="UP000245412"/>
    </source>
</evidence>
<keyword evidence="2" id="KW-0547">Nucleotide-binding</keyword>
<keyword evidence="2" id="KW-0067">ATP-binding</keyword>
<dbReference type="PANTHER" id="PTHR30595:SF6">
    <property type="entry name" value="SCHLAFEN ALBA-2 DOMAIN-CONTAINING PROTEIN"/>
    <property type="match status" value="1"/>
</dbReference>
<feature type="domain" description="Schlafen AlbA-2" evidence="1">
    <location>
        <begin position="4"/>
        <end position="117"/>
    </location>
</feature>
<dbReference type="Gene3D" id="1.10.10.10">
    <property type="entry name" value="Winged helix-like DNA-binding domain superfamily/Winged helix DNA-binding domain"/>
    <property type="match status" value="1"/>
</dbReference>
<dbReference type="InterPro" id="IPR038461">
    <property type="entry name" value="Schlafen_AlbA_2_dom_sf"/>
</dbReference>
<dbReference type="GO" id="GO:0004386">
    <property type="term" value="F:helicase activity"/>
    <property type="evidence" value="ECO:0007669"/>
    <property type="project" value="UniProtKB-KW"/>
</dbReference>
<name>A0AB73T3K5_9FIRM</name>
<keyword evidence="2" id="KW-0378">Hydrolase</keyword>
<dbReference type="AlphaFoldDB" id="A0AB73T3K5"/>
<keyword evidence="3" id="KW-1185">Reference proteome</keyword>
<dbReference type="InterPro" id="IPR007421">
    <property type="entry name" value="Schlafen_AlbA_2_dom"/>
</dbReference>
<dbReference type="PANTHER" id="PTHR30595">
    <property type="entry name" value="GLPR-RELATED TRANSCRIPTIONAL REPRESSOR"/>
    <property type="match status" value="1"/>
</dbReference>
<dbReference type="EMBL" id="QGGY01000006">
    <property type="protein sequence ID" value="PWJ75494.1"/>
    <property type="molecule type" value="Genomic_DNA"/>
</dbReference>
<protein>
    <submittedName>
        <fullName evidence="2">ATP-dependent DNA helicase RecG</fullName>
    </submittedName>
</protein>
<dbReference type="InterPro" id="IPR036388">
    <property type="entry name" value="WH-like_DNA-bd_sf"/>
</dbReference>
<evidence type="ECO:0000259" key="1">
    <source>
        <dbReference type="Pfam" id="PF04326"/>
    </source>
</evidence>
<dbReference type="Gene3D" id="3.30.565.60">
    <property type="match status" value="1"/>
</dbReference>
<dbReference type="Pfam" id="PF04326">
    <property type="entry name" value="SLFN_AlbA_2"/>
    <property type="match status" value="1"/>
</dbReference>
<reference evidence="2 3" key="1">
    <citation type="submission" date="2018-05" db="EMBL/GenBank/DDBJ databases">
        <authorList>
            <person name="Goeker M."/>
            <person name="Huntemann M."/>
            <person name="Clum A."/>
            <person name="Pillay M."/>
            <person name="Palaniappan K."/>
            <person name="Varghese N."/>
            <person name="Mikhailova N."/>
            <person name="Stamatis D."/>
            <person name="Reddy T."/>
            <person name="Daum C."/>
            <person name="Shapiro N."/>
            <person name="Ivanova N."/>
            <person name="Kyrpides N."/>
            <person name="Woyke T."/>
        </authorList>
    </citation>
    <scope>NUCLEOTIDE SEQUENCE [LARGE SCALE GENOMIC DNA]</scope>
    <source>
        <strain evidence="2 3">DSM 26524</strain>
    </source>
</reference>
<gene>
    <name evidence="2" type="ORF">C7383_10664</name>
</gene>